<dbReference type="PANTHER" id="PTHR11008:SF32">
    <property type="entry name" value="CIRCADIAN CLOCK-CONTROLLED PROTEIN DAYWAKE-RELATED"/>
    <property type="match status" value="1"/>
</dbReference>
<dbReference type="AlphaFoldDB" id="A0AAW1NBT3"/>
<keyword evidence="3" id="KW-1185">Reference proteome</keyword>
<dbReference type="GO" id="GO:0005615">
    <property type="term" value="C:extracellular space"/>
    <property type="evidence" value="ECO:0007669"/>
    <property type="project" value="TreeGrafter"/>
</dbReference>
<evidence type="ECO:0000313" key="3">
    <source>
        <dbReference type="Proteomes" id="UP001458880"/>
    </source>
</evidence>
<evidence type="ECO:0000313" key="2">
    <source>
        <dbReference type="EMBL" id="KAK9754525.1"/>
    </source>
</evidence>
<accession>A0AAW1NBT3</accession>
<protein>
    <submittedName>
        <fullName evidence="2">Hemolymph juvenile hormone binding protein (JHBP)</fullName>
    </submittedName>
</protein>
<feature type="signal peptide" evidence="1">
    <location>
        <begin position="1"/>
        <end position="17"/>
    </location>
</feature>
<sequence>MLLYIPLFCSIISVGFAEELPAFIKKCSLTDPNLLKCFVRNGNLAIPELVKGSSFFGTPPARPLHISEIDLPGVDFTVLDLCIFQKLTFLELILQIAHVRLEGVHNGTALLTAPYLNLTADYIIVSNDYFFPTVVENGRLHTTLVDNLLKYHGMANRLSRNGELYLKFARDDSTFQTKRIFYRYSDIHDSRIGNFQEFLNVHKQIIDKGIIPGVNKVLHDFLRTVSVNLLKNIFFSGVQCSLTDPDVSNCVIRNGNLAIPELLKGSSFFGVPTAIPLRTSPIYLPGSDFTVSLSHIRLFGLENFRVVDVRVYEINNGGISLTAPYLNLTADYKIFSNDLFFPRIVENGKLDATLVPTCFS</sequence>
<gene>
    <name evidence="2" type="ORF">QE152_g1232</name>
</gene>
<organism evidence="2 3">
    <name type="scientific">Popillia japonica</name>
    <name type="common">Japanese beetle</name>
    <dbReference type="NCBI Taxonomy" id="7064"/>
    <lineage>
        <taxon>Eukaryota</taxon>
        <taxon>Metazoa</taxon>
        <taxon>Ecdysozoa</taxon>
        <taxon>Arthropoda</taxon>
        <taxon>Hexapoda</taxon>
        <taxon>Insecta</taxon>
        <taxon>Pterygota</taxon>
        <taxon>Neoptera</taxon>
        <taxon>Endopterygota</taxon>
        <taxon>Coleoptera</taxon>
        <taxon>Polyphaga</taxon>
        <taxon>Scarabaeiformia</taxon>
        <taxon>Scarabaeidae</taxon>
        <taxon>Rutelinae</taxon>
        <taxon>Popillia</taxon>
    </lineage>
</organism>
<dbReference type="PANTHER" id="PTHR11008">
    <property type="entry name" value="PROTEIN TAKEOUT-LIKE PROTEIN"/>
    <property type="match status" value="1"/>
</dbReference>
<dbReference type="Pfam" id="PF06585">
    <property type="entry name" value="JHBP"/>
    <property type="match status" value="2"/>
</dbReference>
<feature type="chain" id="PRO_5044718003" evidence="1">
    <location>
        <begin position="18"/>
        <end position="360"/>
    </location>
</feature>
<dbReference type="EMBL" id="JASPKY010000007">
    <property type="protein sequence ID" value="KAK9754526.1"/>
    <property type="molecule type" value="Genomic_DNA"/>
</dbReference>
<reference evidence="2" key="1">
    <citation type="submission" date="2023-05" db="EMBL/GenBank/DDBJ databases">
        <authorList>
            <person name="Nardi F."/>
            <person name="Carapelli A."/>
            <person name="Cucini C."/>
        </authorList>
    </citation>
    <scope>NUCLEOTIDE SEQUENCE</scope>
    <source>
        <strain evidence="2">DMR45628</strain>
        <tissue evidence="2">Testes</tissue>
    </source>
</reference>
<proteinExistence type="predicted"/>
<dbReference type="Gene3D" id="3.15.10.30">
    <property type="entry name" value="Haemolymph juvenile hormone binding protein"/>
    <property type="match status" value="2"/>
</dbReference>
<name>A0AAW1NBT3_POPJA</name>
<keyword evidence="1" id="KW-0732">Signal</keyword>
<dbReference type="EMBL" id="JASPKY010000007">
    <property type="protein sequence ID" value="KAK9754525.1"/>
    <property type="molecule type" value="Genomic_DNA"/>
</dbReference>
<dbReference type="InterPro" id="IPR038606">
    <property type="entry name" value="To_sf"/>
</dbReference>
<reference evidence="2 3" key="2">
    <citation type="journal article" date="2024" name="BMC Genomics">
        <title>De novo assembly and annotation of Popillia japonica's genome with initial clues to its potential as an invasive pest.</title>
        <authorList>
            <person name="Cucini C."/>
            <person name="Boschi S."/>
            <person name="Funari R."/>
            <person name="Cardaioli E."/>
            <person name="Iannotti N."/>
            <person name="Marturano G."/>
            <person name="Paoli F."/>
            <person name="Bruttini M."/>
            <person name="Carapelli A."/>
            <person name="Frati F."/>
            <person name="Nardi F."/>
        </authorList>
    </citation>
    <scope>NUCLEOTIDE SEQUENCE [LARGE SCALE GENOMIC DNA]</scope>
    <source>
        <strain evidence="2">DMR45628</strain>
    </source>
</reference>
<dbReference type="Proteomes" id="UP001458880">
    <property type="component" value="Unassembled WGS sequence"/>
</dbReference>
<evidence type="ECO:0000256" key="1">
    <source>
        <dbReference type="SAM" id="SignalP"/>
    </source>
</evidence>
<comment type="caution">
    <text evidence="2">The sequence shown here is derived from an EMBL/GenBank/DDBJ whole genome shotgun (WGS) entry which is preliminary data.</text>
</comment>
<dbReference type="InterPro" id="IPR010562">
    <property type="entry name" value="Haemolymph_juvenile_hormone-bd"/>
</dbReference>